<sequence>METTVSVHHGPYEAIADTASPGLRFLKRFLPIVDSVDPNHEPIGPFFTPNAPILIGSNPPNTASQTTPLLEVRTRHLSHFHHEVHIAWDLNLSDIDKPKPGPTDGEGPVNAVETNLYAPLPGNIPMKRTVMFEATSETIFKNDPDKFPIKVREFNILDLEGRDEADLQVVEMRVFLDSRPVQARAALLNMGSTFSESKTEAEPP</sequence>
<evidence type="ECO:0000313" key="1">
    <source>
        <dbReference type="EMBL" id="KAJ5151600.1"/>
    </source>
</evidence>
<dbReference type="Proteomes" id="UP001146351">
    <property type="component" value="Unassembled WGS sequence"/>
</dbReference>
<reference evidence="1" key="1">
    <citation type="submission" date="2022-11" db="EMBL/GenBank/DDBJ databases">
        <authorList>
            <person name="Petersen C."/>
        </authorList>
    </citation>
    <scope>NUCLEOTIDE SEQUENCE</scope>
    <source>
        <strain evidence="1">IBT 21917</strain>
    </source>
</reference>
<protein>
    <submittedName>
        <fullName evidence="1">Uncharacterized protein</fullName>
    </submittedName>
</protein>
<dbReference type="AlphaFoldDB" id="A0A9W9HMZ8"/>
<gene>
    <name evidence="1" type="ORF">N7492_009895</name>
</gene>
<dbReference type="EMBL" id="JAPQKO010000008">
    <property type="protein sequence ID" value="KAJ5151600.1"/>
    <property type="molecule type" value="Genomic_DNA"/>
</dbReference>
<reference evidence="1" key="2">
    <citation type="journal article" date="2023" name="IMA Fungus">
        <title>Comparative genomic study of the Penicillium genus elucidates a diverse pangenome and 15 lateral gene transfer events.</title>
        <authorList>
            <person name="Petersen C."/>
            <person name="Sorensen T."/>
            <person name="Nielsen M.R."/>
            <person name="Sondergaard T.E."/>
            <person name="Sorensen J.L."/>
            <person name="Fitzpatrick D.A."/>
            <person name="Frisvad J.C."/>
            <person name="Nielsen K.L."/>
        </authorList>
    </citation>
    <scope>NUCLEOTIDE SEQUENCE</scope>
    <source>
        <strain evidence="1">IBT 21917</strain>
    </source>
</reference>
<proteinExistence type="predicted"/>
<comment type="caution">
    <text evidence="1">The sequence shown here is derived from an EMBL/GenBank/DDBJ whole genome shotgun (WGS) entry which is preliminary data.</text>
</comment>
<dbReference type="OrthoDB" id="5371016at2759"/>
<accession>A0A9W9HMZ8</accession>
<organism evidence="1 2">
    <name type="scientific">Penicillium capsulatum</name>
    <dbReference type="NCBI Taxonomy" id="69766"/>
    <lineage>
        <taxon>Eukaryota</taxon>
        <taxon>Fungi</taxon>
        <taxon>Dikarya</taxon>
        <taxon>Ascomycota</taxon>
        <taxon>Pezizomycotina</taxon>
        <taxon>Eurotiomycetes</taxon>
        <taxon>Eurotiomycetidae</taxon>
        <taxon>Eurotiales</taxon>
        <taxon>Aspergillaceae</taxon>
        <taxon>Penicillium</taxon>
    </lineage>
</organism>
<name>A0A9W9HMZ8_9EURO</name>
<keyword evidence="2" id="KW-1185">Reference proteome</keyword>
<evidence type="ECO:0000313" key="2">
    <source>
        <dbReference type="Proteomes" id="UP001146351"/>
    </source>
</evidence>